<dbReference type="InterPro" id="IPR014710">
    <property type="entry name" value="RmlC-like_jellyroll"/>
</dbReference>
<evidence type="ECO:0000256" key="4">
    <source>
        <dbReference type="ARBA" id="ARBA00023163"/>
    </source>
</evidence>
<evidence type="ECO:0000256" key="1">
    <source>
        <dbReference type="ARBA" id="ARBA00022491"/>
    </source>
</evidence>
<dbReference type="GO" id="GO:0003700">
    <property type="term" value="F:DNA-binding transcription factor activity"/>
    <property type="evidence" value="ECO:0007669"/>
    <property type="project" value="InterPro"/>
</dbReference>
<sequence>MPRTTYQPVPLTQPTAEQPVIVHLRLPPPNAIIRRHRHAWGQISCPLRGSMRVTAAGTTWVVPTMRAVWIPPDVEHEVVTLGDAALHACYVLPQAAPLSLTACAVVEVSALMRNLMVALADAASLSAPRRQLSAALLIEELRTAPTLWPGLALPTDRRLKALCDALMEQPGSALSLAQWAELTGASERTLARLFRTELHTSFAAWRQQLRLAHAVDLMSRGKPLAHVAAETGYANAGAFSTMFRRALGQAPRDFLAAESRNHGRGH</sequence>
<evidence type="ECO:0000313" key="6">
    <source>
        <dbReference type="EMBL" id="AJG24905.1"/>
    </source>
</evidence>
<dbReference type="CDD" id="cd06124">
    <property type="entry name" value="cupin_NimR-like_N"/>
    <property type="match status" value="1"/>
</dbReference>
<evidence type="ECO:0000256" key="2">
    <source>
        <dbReference type="ARBA" id="ARBA00023015"/>
    </source>
</evidence>
<dbReference type="InterPro" id="IPR011051">
    <property type="entry name" value="RmlC_Cupin_sf"/>
</dbReference>
<reference evidence="6 7" key="1">
    <citation type="journal article" date="2015" name="Genome Announc.">
        <title>Complete Genome Sequence of Cupriavidus basilensis 4G11, Isolated from the Oak Ridge Field Research Center Site.</title>
        <authorList>
            <person name="Ray J."/>
            <person name="Waters R.J."/>
            <person name="Skerker J.M."/>
            <person name="Kuehl J.V."/>
            <person name="Price M.N."/>
            <person name="Huang J."/>
            <person name="Chakraborty R."/>
            <person name="Arkin A.P."/>
            <person name="Deutschbauer A."/>
        </authorList>
    </citation>
    <scope>NUCLEOTIDE SEQUENCE [LARGE SCALE GENOMIC DNA]</scope>
    <source>
        <strain evidence="6">4G11</strain>
    </source>
</reference>
<dbReference type="InterPro" id="IPR018060">
    <property type="entry name" value="HTH_AraC"/>
</dbReference>
<dbReference type="InterPro" id="IPR009057">
    <property type="entry name" value="Homeodomain-like_sf"/>
</dbReference>
<dbReference type="OrthoDB" id="9804543at2"/>
<dbReference type="PANTHER" id="PTHR11019">
    <property type="entry name" value="HTH-TYPE TRANSCRIPTIONAL REGULATOR NIMR"/>
    <property type="match status" value="1"/>
</dbReference>
<dbReference type="Pfam" id="PF02311">
    <property type="entry name" value="AraC_binding"/>
    <property type="match status" value="1"/>
</dbReference>
<keyword evidence="2" id="KW-0805">Transcription regulation</keyword>
<keyword evidence="4" id="KW-0804">Transcription</keyword>
<dbReference type="Gene3D" id="2.60.120.10">
    <property type="entry name" value="Jelly Rolls"/>
    <property type="match status" value="1"/>
</dbReference>
<accession>A0A0C4YR06</accession>
<dbReference type="FunFam" id="1.10.10.60:FF:000132">
    <property type="entry name" value="AraC family transcriptional regulator"/>
    <property type="match status" value="1"/>
</dbReference>
<feature type="domain" description="HTH araC/xylS-type" evidence="5">
    <location>
        <begin position="157"/>
        <end position="257"/>
    </location>
</feature>
<dbReference type="GO" id="GO:0043565">
    <property type="term" value="F:sequence-specific DNA binding"/>
    <property type="evidence" value="ECO:0007669"/>
    <property type="project" value="InterPro"/>
</dbReference>
<keyword evidence="3" id="KW-0238">DNA-binding</keyword>
<dbReference type="InterPro" id="IPR003313">
    <property type="entry name" value="AraC-bd"/>
</dbReference>
<protein>
    <submittedName>
        <fullName evidence="6">Transcriptional regulator, AraC family</fullName>
    </submittedName>
</protein>
<keyword evidence="7" id="KW-1185">Reference proteome</keyword>
<keyword evidence="1" id="KW-0678">Repressor</keyword>
<name>A0A0C4YR06_9BURK</name>
<dbReference type="Pfam" id="PF12833">
    <property type="entry name" value="HTH_18"/>
    <property type="match status" value="1"/>
</dbReference>
<evidence type="ECO:0000259" key="5">
    <source>
        <dbReference type="PROSITE" id="PS01124"/>
    </source>
</evidence>
<dbReference type="Gene3D" id="1.10.10.60">
    <property type="entry name" value="Homeodomain-like"/>
    <property type="match status" value="1"/>
</dbReference>
<dbReference type="AlphaFoldDB" id="A0A0C4YR06"/>
<evidence type="ECO:0000313" key="7">
    <source>
        <dbReference type="Proteomes" id="UP000031843"/>
    </source>
</evidence>
<dbReference type="SUPFAM" id="SSF46689">
    <property type="entry name" value="Homeodomain-like"/>
    <property type="match status" value="1"/>
</dbReference>
<dbReference type="RefSeq" id="WP_043357270.1">
    <property type="nucleotide sequence ID" value="NZ_CP010537.1"/>
</dbReference>
<dbReference type="SMART" id="SM00342">
    <property type="entry name" value="HTH_ARAC"/>
    <property type="match status" value="1"/>
</dbReference>
<dbReference type="KEGG" id="cbw:RR42_s3329"/>
<dbReference type="STRING" id="68895.RR42_s3329"/>
<dbReference type="PROSITE" id="PS01124">
    <property type="entry name" value="HTH_ARAC_FAMILY_2"/>
    <property type="match status" value="1"/>
</dbReference>
<dbReference type="EMBL" id="CP010537">
    <property type="protein sequence ID" value="AJG24905.1"/>
    <property type="molecule type" value="Genomic_DNA"/>
</dbReference>
<evidence type="ECO:0000256" key="3">
    <source>
        <dbReference type="ARBA" id="ARBA00023125"/>
    </source>
</evidence>
<gene>
    <name evidence="6" type="ORF">RR42_s3329</name>
</gene>
<dbReference type="PANTHER" id="PTHR11019:SF199">
    <property type="entry name" value="HTH-TYPE TRANSCRIPTIONAL REGULATOR NIMR"/>
    <property type="match status" value="1"/>
</dbReference>
<dbReference type="Proteomes" id="UP000031843">
    <property type="component" value="Chromosome secondary"/>
</dbReference>
<proteinExistence type="predicted"/>
<organism evidence="6 7">
    <name type="scientific">Cupriavidus basilensis</name>
    <dbReference type="NCBI Taxonomy" id="68895"/>
    <lineage>
        <taxon>Bacteria</taxon>
        <taxon>Pseudomonadati</taxon>
        <taxon>Pseudomonadota</taxon>
        <taxon>Betaproteobacteria</taxon>
        <taxon>Burkholderiales</taxon>
        <taxon>Burkholderiaceae</taxon>
        <taxon>Cupriavidus</taxon>
    </lineage>
</organism>
<dbReference type="SUPFAM" id="SSF51182">
    <property type="entry name" value="RmlC-like cupins"/>
    <property type="match status" value="1"/>
</dbReference>